<protein>
    <submittedName>
        <fullName evidence="2">Uncharacterized protein</fullName>
    </submittedName>
</protein>
<evidence type="ECO:0000313" key="3">
    <source>
        <dbReference type="Proteomes" id="UP000317494"/>
    </source>
</evidence>
<proteinExistence type="predicted"/>
<comment type="caution">
    <text evidence="2">The sequence shown here is derived from an EMBL/GenBank/DDBJ whole genome shotgun (WGS) entry which is preliminary data.</text>
</comment>
<dbReference type="GO" id="GO:0005739">
    <property type="term" value="C:mitochondrion"/>
    <property type="evidence" value="ECO:0007669"/>
    <property type="project" value="InterPro"/>
</dbReference>
<dbReference type="Proteomes" id="UP000320475">
    <property type="component" value="Unassembled WGS sequence"/>
</dbReference>
<evidence type="ECO:0000313" key="1">
    <source>
        <dbReference type="EMBL" id="TPX44790.1"/>
    </source>
</evidence>
<sequence>MFYRPAWCRKHTTEGAHVVVSCFLHYVNMATVLRQLYGHHPSFLKQKTVRNLLELCILLPNQGVGVNVTPADWYKSGWHDSYWTIASVELNPDWRSGTVWGIQTWKSKTSPTHQPIPRASVANWHLHQPPEMHRHLANKLGIDPSATFKN</sequence>
<gene>
    <name evidence="2" type="ORF">SeLEV6574_g03920</name>
    <name evidence="1" type="ORF">SeMB42_g04208</name>
</gene>
<dbReference type="AlphaFoldDB" id="A0A507D1Z5"/>
<dbReference type="Pfam" id="PF16053">
    <property type="entry name" value="MRP-S34"/>
    <property type="match status" value="1"/>
</dbReference>
<dbReference type="OrthoDB" id="16434at2759"/>
<dbReference type="VEuPathDB" id="FungiDB:SeMB42_g04208"/>
<dbReference type="EMBL" id="QEAM01000144">
    <property type="protein sequence ID" value="TPX45321.1"/>
    <property type="molecule type" value="Genomic_DNA"/>
</dbReference>
<reference evidence="3 4" key="1">
    <citation type="journal article" date="2019" name="Sci. Rep.">
        <title>Comparative genomics of chytrid fungi reveal insights into the obligate biotrophic and pathogenic lifestyle of Synchytrium endobioticum.</title>
        <authorList>
            <person name="van de Vossenberg B.T.L.H."/>
            <person name="Warris S."/>
            <person name="Nguyen H.D.T."/>
            <person name="van Gent-Pelzer M.P.E."/>
            <person name="Joly D.L."/>
            <person name="van de Geest H.C."/>
            <person name="Bonants P.J.M."/>
            <person name="Smith D.S."/>
            <person name="Levesque C.A."/>
            <person name="van der Lee T.A.J."/>
        </authorList>
    </citation>
    <scope>NUCLEOTIDE SEQUENCE [LARGE SCALE GENOMIC DNA]</scope>
    <source>
        <strain evidence="2 4">LEV6574</strain>
        <strain evidence="1 3">MB42</strain>
    </source>
</reference>
<accession>A0A507D1Z5</accession>
<dbReference type="InterPro" id="IPR032053">
    <property type="entry name" value="Ribosomal_mS34"/>
</dbReference>
<evidence type="ECO:0000313" key="4">
    <source>
        <dbReference type="Proteomes" id="UP000320475"/>
    </source>
</evidence>
<evidence type="ECO:0000313" key="2">
    <source>
        <dbReference type="EMBL" id="TPX45321.1"/>
    </source>
</evidence>
<keyword evidence="3" id="KW-1185">Reference proteome</keyword>
<dbReference type="EMBL" id="QEAN01000165">
    <property type="protein sequence ID" value="TPX44790.1"/>
    <property type="molecule type" value="Genomic_DNA"/>
</dbReference>
<organism evidence="2 4">
    <name type="scientific">Synchytrium endobioticum</name>
    <dbReference type="NCBI Taxonomy" id="286115"/>
    <lineage>
        <taxon>Eukaryota</taxon>
        <taxon>Fungi</taxon>
        <taxon>Fungi incertae sedis</taxon>
        <taxon>Chytridiomycota</taxon>
        <taxon>Chytridiomycota incertae sedis</taxon>
        <taxon>Chytridiomycetes</taxon>
        <taxon>Synchytriales</taxon>
        <taxon>Synchytriaceae</taxon>
        <taxon>Synchytrium</taxon>
    </lineage>
</organism>
<dbReference type="GO" id="GO:0003735">
    <property type="term" value="F:structural constituent of ribosome"/>
    <property type="evidence" value="ECO:0007669"/>
    <property type="project" value="InterPro"/>
</dbReference>
<dbReference type="Proteomes" id="UP000317494">
    <property type="component" value="Unassembled WGS sequence"/>
</dbReference>
<name>A0A507D1Z5_9FUNG</name>